<sequence>MQCSCGQTSFREYIDQSKKELIGVNCTPCGKEWLKGEYVTGNRDARIVFQSQELFHHENRLEQEQEVFQVRGNRTQLPGEDWKFLQPGDHITWHRPYIIWHHAIVVNVDMPGRRLQLIHYSKVKDAQTKYEIVKEWIKVDQQWGSLYRINYDQEVNKTNPSSLVLSRAHFKLGETKYSLFSNNCESMASFCKTGVSESCQVRWLWGKMKEIVKVVKAQMTTAAVKITFKETLSGAGKITLAEGVEQAFNQTDTLGNILVVAVEGGCMVWDISKMYEHRQDGGLSKKDFIESSAQRFMEALSAAGLAIVGSLSGAAIGAAIGSVIPVVGTAAGTAIGMFIGSVVLGTAGALGGRVLGSFLGTQLGKVITNFIKWDDKAVKNIREISTGDQIVFCPSFFHPRCHAIVVATDPGQKLLYVIRSTYMDGVVEDSIQFQEPIYKVIYREGDTYEPDVVISRARSKLGVNEYNILTNNCKDFAVWCKYKTS</sequence>
<reference evidence="3" key="1">
    <citation type="journal article" date="2019" name="bioRxiv">
        <title>The Genome of the Zebra Mussel, Dreissena polymorpha: A Resource for Invasive Species Research.</title>
        <authorList>
            <person name="McCartney M.A."/>
            <person name="Auch B."/>
            <person name="Kono T."/>
            <person name="Mallez S."/>
            <person name="Zhang Y."/>
            <person name="Obille A."/>
            <person name="Becker A."/>
            <person name="Abrahante J.E."/>
            <person name="Garbe J."/>
            <person name="Badalamenti J.P."/>
            <person name="Herman A."/>
            <person name="Mangelson H."/>
            <person name="Liachko I."/>
            <person name="Sullivan S."/>
            <person name="Sone E.D."/>
            <person name="Koren S."/>
            <person name="Silverstein K.A.T."/>
            <person name="Beckman K.B."/>
            <person name="Gohl D.M."/>
        </authorList>
    </citation>
    <scope>NUCLEOTIDE SEQUENCE</scope>
    <source>
        <strain evidence="3">Duluth1</strain>
        <tissue evidence="3">Whole animal</tissue>
    </source>
</reference>
<dbReference type="EMBL" id="JAIWYP010000003">
    <property type="protein sequence ID" value="KAH3850836.1"/>
    <property type="molecule type" value="Genomic_DNA"/>
</dbReference>
<organism evidence="3 4">
    <name type="scientific">Dreissena polymorpha</name>
    <name type="common">Zebra mussel</name>
    <name type="synonym">Mytilus polymorpha</name>
    <dbReference type="NCBI Taxonomy" id="45954"/>
    <lineage>
        <taxon>Eukaryota</taxon>
        <taxon>Metazoa</taxon>
        <taxon>Spiralia</taxon>
        <taxon>Lophotrochozoa</taxon>
        <taxon>Mollusca</taxon>
        <taxon>Bivalvia</taxon>
        <taxon>Autobranchia</taxon>
        <taxon>Heteroconchia</taxon>
        <taxon>Euheterodonta</taxon>
        <taxon>Imparidentia</taxon>
        <taxon>Neoheterodontei</taxon>
        <taxon>Myida</taxon>
        <taxon>Dreissenoidea</taxon>
        <taxon>Dreissenidae</taxon>
        <taxon>Dreissena</taxon>
    </lineage>
</organism>
<keyword evidence="1" id="KW-0812">Transmembrane</keyword>
<dbReference type="AlphaFoldDB" id="A0A9D4L3A6"/>
<dbReference type="Pfam" id="PF04970">
    <property type="entry name" value="LRAT"/>
    <property type="match status" value="2"/>
</dbReference>
<keyword evidence="1" id="KW-1133">Transmembrane helix</keyword>
<gene>
    <name evidence="3" type="ORF">DPMN_093311</name>
</gene>
<evidence type="ECO:0000259" key="2">
    <source>
        <dbReference type="PROSITE" id="PS51934"/>
    </source>
</evidence>
<dbReference type="Gene3D" id="3.90.1720.10">
    <property type="entry name" value="endopeptidase domain like (from Nostoc punctiforme)"/>
    <property type="match status" value="2"/>
</dbReference>
<keyword evidence="4" id="KW-1185">Reference proteome</keyword>
<dbReference type="InterPro" id="IPR007053">
    <property type="entry name" value="LRAT_dom"/>
</dbReference>
<feature type="transmembrane region" description="Helical" evidence="1">
    <location>
        <begin position="299"/>
        <end position="324"/>
    </location>
</feature>
<protein>
    <recommendedName>
        <fullName evidence="2">LRAT domain-containing protein</fullName>
    </recommendedName>
</protein>
<evidence type="ECO:0000313" key="4">
    <source>
        <dbReference type="Proteomes" id="UP000828390"/>
    </source>
</evidence>
<dbReference type="PANTHER" id="PTHR46137:SF3">
    <property type="entry name" value="OS05G0310600 PROTEIN"/>
    <property type="match status" value="1"/>
</dbReference>
<comment type="caution">
    <text evidence="3">The sequence shown here is derived from an EMBL/GenBank/DDBJ whole genome shotgun (WGS) entry which is preliminary data.</text>
</comment>
<reference evidence="3" key="2">
    <citation type="submission" date="2020-11" db="EMBL/GenBank/DDBJ databases">
        <authorList>
            <person name="McCartney M.A."/>
            <person name="Auch B."/>
            <person name="Kono T."/>
            <person name="Mallez S."/>
            <person name="Becker A."/>
            <person name="Gohl D.M."/>
            <person name="Silverstein K.A.T."/>
            <person name="Koren S."/>
            <person name="Bechman K.B."/>
            <person name="Herman A."/>
            <person name="Abrahante J.E."/>
            <person name="Garbe J."/>
        </authorList>
    </citation>
    <scope>NUCLEOTIDE SEQUENCE</scope>
    <source>
        <strain evidence="3">Duluth1</strain>
        <tissue evidence="3">Whole animal</tissue>
    </source>
</reference>
<name>A0A9D4L3A6_DREPO</name>
<accession>A0A9D4L3A6</accession>
<feature type="domain" description="LRAT" evidence="2">
    <location>
        <begin position="91"/>
        <end position="200"/>
    </location>
</feature>
<evidence type="ECO:0000313" key="3">
    <source>
        <dbReference type="EMBL" id="KAH3850836.1"/>
    </source>
</evidence>
<dbReference type="PROSITE" id="PS51934">
    <property type="entry name" value="LRAT"/>
    <property type="match status" value="1"/>
</dbReference>
<feature type="transmembrane region" description="Helical" evidence="1">
    <location>
        <begin position="330"/>
        <end position="350"/>
    </location>
</feature>
<dbReference type="Proteomes" id="UP000828390">
    <property type="component" value="Unassembled WGS sequence"/>
</dbReference>
<evidence type="ECO:0000256" key="1">
    <source>
        <dbReference type="SAM" id="Phobius"/>
    </source>
</evidence>
<proteinExistence type="predicted"/>
<dbReference type="PANTHER" id="PTHR46137">
    <property type="entry name" value="OS05G0310600 PROTEIN"/>
    <property type="match status" value="1"/>
</dbReference>
<keyword evidence="1" id="KW-0472">Membrane</keyword>